<proteinExistence type="predicted"/>
<keyword evidence="2" id="KW-1185">Reference proteome</keyword>
<evidence type="ECO:0000313" key="2">
    <source>
        <dbReference type="Proteomes" id="UP001627154"/>
    </source>
</evidence>
<comment type="caution">
    <text evidence="1">The sequence shown here is derived from an EMBL/GenBank/DDBJ whole genome shotgun (WGS) entry which is preliminary data.</text>
</comment>
<accession>A0ABD2XF28</accession>
<dbReference type="AlphaFoldDB" id="A0ABD2XF28"/>
<gene>
    <name evidence="1" type="ORF">TKK_003527</name>
</gene>
<reference evidence="1 2" key="1">
    <citation type="journal article" date="2024" name="bioRxiv">
        <title>A reference genome for Trichogramma kaykai: A tiny desert-dwelling parasitoid wasp with competing sex-ratio distorters.</title>
        <authorList>
            <person name="Culotta J."/>
            <person name="Lindsey A.R."/>
        </authorList>
    </citation>
    <scope>NUCLEOTIDE SEQUENCE [LARGE SCALE GENOMIC DNA]</scope>
    <source>
        <strain evidence="1 2">KSX58</strain>
    </source>
</reference>
<dbReference type="EMBL" id="JBJJXI010000028">
    <property type="protein sequence ID" value="KAL3403862.1"/>
    <property type="molecule type" value="Genomic_DNA"/>
</dbReference>
<organism evidence="1 2">
    <name type="scientific">Trichogramma kaykai</name>
    <dbReference type="NCBI Taxonomy" id="54128"/>
    <lineage>
        <taxon>Eukaryota</taxon>
        <taxon>Metazoa</taxon>
        <taxon>Ecdysozoa</taxon>
        <taxon>Arthropoda</taxon>
        <taxon>Hexapoda</taxon>
        <taxon>Insecta</taxon>
        <taxon>Pterygota</taxon>
        <taxon>Neoptera</taxon>
        <taxon>Endopterygota</taxon>
        <taxon>Hymenoptera</taxon>
        <taxon>Apocrita</taxon>
        <taxon>Proctotrupomorpha</taxon>
        <taxon>Chalcidoidea</taxon>
        <taxon>Trichogrammatidae</taxon>
        <taxon>Trichogramma</taxon>
    </lineage>
</organism>
<name>A0ABD2XF28_9HYME</name>
<protein>
    <submittedName>
        <fullName evidence="1">Uncharacterized protein</fullName>
    </submittedName>
</protein>
<evidence type="ECO:0000313" key="1">
    <source>
        <dbReference type="EMBL" id="KAL3403862.1"/>
    </source>
</evidence>
<dbReference type="Proteomes" id="UP001627154">
    <property type="component" value="Unassembled WGS sequence"/>
</dbReference>
<sequence length="352" mass="40054">MFSKYSYRVAFSFLYSKNCCIICTLKCDASNASIGSGEGTGEEDDDSSGKKNQKKRGIFPKIATNILRAWLFQHLTRWNLQFSKFKCILPNRSTISLWGLCRCITRSCSPPWKITAQSVSGAWKFLKKFMLRYSGCSRFRCCCCTGLFGRQSNPFGRSAYLLRQHVSLGDNYKITDREIRLLIDRIVAATAAKSPVFAYATFAFTSFFRLVQPMLCVQIISQWMHCQNTSYLDRLLALKKKINSMHKKVKPTMRQPAALSALARARARVQLLLRAALQLEVVHFPSVTVTALRTTKNFFCSLFSSIVTSAECIRWPMGSSHAANYVISVYRLARSRALLCRTRNYVICVFRS</sequence>